<dbReference type="OrthoDB" id="5598843at2759"/>
<accession>A0A8H7AKM4</accession>
<dbReference type="AlphaFoldDB" id="A0A8H7AKM4"/>
<organism evidence="2 3">
    <name type="scientific">Endocarpon pusillum</name>
    <dbReference type="NCBI Taxonomy" id="364733"/>
    <lineage>
        <taxon>Eukaryota</taxon>
        <taxon>Fungi</taxon>
        <taxon>Dikarya</taxon>
        <taxon>Ascomycota</taxon>
        <taxon>Pezizomycotina</taxon>
        <taxon>Eurotiomycetes</taxon>
        <taxon>Chaetothyriomycetidae</taxon>
        <taxon>Verrucariales</taxon>
        <taxon>Verrucariaceae</taxon>
        <taxon>Endocarpon</taxon>
    </lineage>
</organism>
<name>A0A8H7AKM4_9EURO</name>
<dbReference type="EMBL" id="JAACFV010000025">
    <property type="protein sequence ID" value="KAF7510870.1"/>
    <property type="molecule type" value="Genomic_DNA"/>
</dbReference>
<evidence type="ECO:0000313" key="2">
    <source>
        <dbReference type="EMBL" id="KAF7510870.1"/>
    </source>
</evidence>
<evidence type="ECO:0000313" key="3">
    <source>
        <dbReference type="Proteomes" id="UP000606974"/>
    </source>
</evidence>
<feature type="compositionally biased region" description="Polar residues" evidence="1">
    <location>
        <begin position="59"/>
        <end position="71"/>
    </location>
</feature>
<protein>
    <submittedName>
        <fullName evidence="2">Uncharacterized protein</fullName>
    </submittedName>
</protein>
<keyword evidence="3" id="KW-1185">Reference proteome</keyword>
<evidence type="ECO:0000256" key="1">
    <source>
        <dbReference type="SAM" id="MobiDB-lite"/>
    </source>
</evidence>
<reference evidence="2" key="1">
    <citation type="submission" date="2020-02" db="EMBL/GenBank/DDBJ databases">
        <authorList>
            <person name="Palmer J.M."/>
        </authorList>
    </citation>
    <scope>NUCLEOTIDE SEQUENCE</scope>
    <source>
        <strain evidence="2">EPUS1.4</strain>
        <tissue evidence="2">Thallus</tissue>
    </source>
</reference>
<feature type="region of interest" description="Disordered" evidence="1">
    <location>
        <begin position="89"/>
        <end position="124"/>
    </location>
</feature>
<proteinExistence type="predicted"/>
<gene>
    <name evidence="2" type="ORF">GJ744_005700</name>
</gene>
<comment type="caution">
    <text evidence="2">The sequence shown here is derived from an EMBL/GenBank/DDBJ whole genome shotgun (WGS) entry which is preliminary data.</text>
</comment>
<dbReference type="Proteomes" id="UP000606974">
    <property type="component" value="Unassembled WGS sequence"/>
</dbReference>
<feature type="region of interest" description="Disordered" evidence="1">
    <location>
        <begin position="1"/>
        <end position="76"/>
    </location>
</feature>
<sequence length="152" mass="16612">MNEDRGVWHTKSSARPQNRLPASHLPSSDPHEQNEPQPSSKGGAGGGQRTSKDWGQGLATAQHSDTKSTPVAQEHVPIIGYNAREVESAMKSPVESQPLMYKPAEKANPRRRSGSTPWDSKPNLMANGKDFWVDLRKQFTALQRSGGTREGG</sequence>